<dbReference type="InterPro" id="IPR006158">
    <property type="entry name" value="Cobalamin-bd"/>
</dbReference>
<name>E3T6X0_9BACT</name>
<feature type="region of interest" description="Disordered" evidence="9">
    <location>
        <begin position="510"/>
        <end position="531"/>
    </location>
</feature>
<evidence type="ECO:0000256" key="4">
    <source>
        <dbReference type="ARBA" id="ARBA00022679"/>
    </source>
</evidence>
<dbReference type="CDD" id="cd02068">
    <property type="entry name" value="radical_SAM_B12_BD"/>
    <property type="match status" value="1"/>
</dbReference>
<dbReference type="InterPro" id="IPR020612">
    <property type="entry name" value="Methylthiotransferase_CS"/>
</dbReference>
<protein>
    <submittedName>
        <fullName evidence="12">Fe-S protein radical SAM family protein</fullName>
    </submittedName>
</protein>
<dbReference type="SUPFAM" id="SSF102114">
    <property type="entry name" value="Radical SAM enzymes"/>
    <property type="match status" value="1"/>
</dbReference>
<dbReference type="PANTHER" id="PTHR43409:SF7">
    <property type="entry name" value="BLL1977 PROTEIN"/>
    <property type="match status" value="1"/>
</dbReference>
<keyword evidence="3" id="KW-0489">Methyltransferase</keyword>
<evidence type="ECO:0000256" key="9">
    <source>
        <dbReference type="SAM" id="MobiDB-lite"/>
    </source>
</evidence>
<dbReference type="InterPro" id="IPR051198">
    <property type="entry name" value="BchE-like"/>
</dbReference>
<dbReference type="InterPro" id="IPR007197">
    <property type="entry name" value="rSAM"/>
</dbReference>
<dbReference type="InterPro" id="IPR006638">
    <property type="entry name" value="Elp3/MiaA/NifB-like_rSAM"/>
</dbReference>
<dbReference type="SMART" id="SM00729">
    <property type="entry name" value="Elp3"/>
    <property type="match status" value="1"/>
</dbReference>
<dbReference type="GO" id="GO:0051539">
    <property type="term" value="F:4 iron, 4 sulfur cluster binding"/>
    <property type="evidence" value="ECO:0007669"/>
    <property type="project" value="UniProtKB-KW"/>
</dbReference>
<organism evidence="12">
    <name type="scientific">uncultured bacterium 213</name>
    <dbReference type="NCBI Taxonomy" id="698383"/>
    <lineage>
        <taxon>Bacteria</taxon>
        <taxon>environmental samples</taxon>
    </lineage>
</organism>
<dbReference type="GO" id="GO:0031419">
    <property type="term" value="F:cobalamin binding"/>
    <property type="evidence" value="ECO:0007669"/>
    <property type="project" value="InterPro"/>
</dbReference>
<evidence type="ECO:0000256" key="3">
    <source>
        <dbReference type="ARBA" id="ARBA00022603"/>
    </source>
</evidence>
<comment type="cofactor">
    <cofactor evidence="1">
        <name>[4Fe-4S] cluster</name>
        <dbReference type="ChEBI" id="CHEBI:49883"/>
    </cofactor>
</comment>
<dbReference type="AlphaFoldDB" id="E3T6X0"/>
<dbReference type="SFLD" id="SFLDG01082">
    <property type="entry name" value="B12-binding_domain_containing"/>
    <property type="match status" value="1"/>
</dbReference>
<dbReference type="PROSITE" id="PS51918">
    <property type="entry name" value="RADICAL_SAM"/>
    <property type="match status" value="1"/>
</dbReference>
<dbReference type="Gene3D" id="3.80.30.20">
    <property type="entry name" value="tm_1862 like domain"/>
    <property type="match status" value="1"/>
</dbReference>
<feature type="domain" description="Radical SAM core" evidence="11">
    <location>
        <begin position="198"/>
        <end position="435"/>
    </location>
</feature>
<evidence type="ECO:0000313" key="12">
    <source>
        <dbReference type="EMBL" id="ADC36064.1"/>
    </source>
</evidence>
<keyword evidence="2" id="KW-0004">4Fe-4S</keyword>
<dbReference type="GO" id="GO:0046872">
    <property type="term" value="F:metal ion binding"/>
    <property type="evidence" value="ECO:0007669"/>
    <property type="project" value="UniProtKB-KW"/>
</dbReference>
<dbReference type="PANTHER" id="PTHR43409">
    <property type="entry name" value="ANAEROBIC MAGNESIUM-PROTOPORPHYRIN IX MONOMETHYL ESTER CYCLASE-RELATED"/>
    <property type="match status" value="1"/>
</dbReference>
<proteinExistence type="predicted"/>
<dbReference type="GO" id="GO:0003824">
    <property type="term" value="F:catalytic activity"/>
    <property type="evidence" value="ECO:0007669"/>
    <property type="project" value="InterPro"/>
</dbReference>
<dbReference type="Gene3D" id="3.40.50.280">
    <property type="entry name" value="Cobalamin-binding domain"/>
    <property type="match status" value="1"/>
</dbReference>
<keyword evidence="4" id="KW-0808">Transferase</keyword>
<dbReference type="Pfam" id="PF04055">
    <property type="entry name" value="Radical_SAM"/>
    <property type="match status" value="1"/>
</dbReference>
<dbReference type="SFLD" id="SFLDG01123">
    <property type="entry name" value="methyltransferase_(Class_B)"/>
    <property type="match status" value="1"/>
</dbReference>
<keyword evidence="7" id="KW-0408">Iron</keyword>
<reference evidence="12" key="2">
    <citation type="journal article" date="2010" name="Appl. Environ. Microbiol.">
        <title>Comparative analysis of acidobacterial genomic fragments from terrestrial and aquatic metagenomic libraries, with emphasis on acidobacteria subdivision 6.</title>
        <authorList>
            <person name="Kielak A.M."/>
            <person name="van Veen J.A."/>
            <person name="Kowalchuk G.A."/>
        </authorList>
    </citation>
    <scope>NUCLEOTIDE SEQUENCE</scope>
</reference>
<evidence type="ECO:0000259" key="10">
    <source>
        <dbReference type="PROSITE" id="PS51332"/>
    </source>
</evidence>
<keyword evidence="5" id="KW-0949">S-adenosyl-L-methionine</keyword>
<evidence type="ECO:0000256" key="6">
    <source>
        <dbReference type="ARBA" id="ARBA00022723"/>
    </source>
</evidence>
<evidence type="ECO:0000256" key="8">
    <source>
        <dbReference type="ARBA" id="ARBA00023014"/>
    </source>
</evidence>
<evidence type="ECO:0000259" key="11">
    <source>
        <dbReference type="PROSITE" id="PS51918"/>
    </source>
</evidence>
<keyword evidence="6" id="KW-0479">Metal-binding</keyword>
<evidence type="ECO:0000256" key="2">
    <source>
        <dbReference type="ARBA" id="ARBA00022485"/>
    </source>
</evidence>
<dbReference type="SFLD" id="SFLDS00029">
    <property type="entry name" value="Radical_SAM"/>
    <property type="match status" value="1"/>
</dbReference>
<accession>E3T6X0</accession>
<keyword evidence="8" id="KW-0411">Iron-sulfur</keyword>
<dbReference type="InterPro" id="IPR023404">
    <property type="entry name" value="rSAM_horseshoe"/>
</dbReference>
<reference evidence="12" key="1">
    <citation type="submission" date="2009-12" db="EMBL/GenBank/DDBJ databases">
        <authorList>
            <person name="Kielak A."/>
            <person name="van Veen J.A."/>
            <person name="Kowalchuk G.A."/>
        </authorList>
    </citation>
    <scope>NUCLEOTIDE SEQUENCE</scope>
</reference>
<sequence>MNVLLLSMPDSFEHMPAVAIRMPNGALASLAGNVDSHHRVAVADLILVQSAVRPTLERLLRDVEPHVVGLSTMTFQRGTALTIARVVRALRPSARIVVGGYDPSLAPEAYESCPEVDFIVRGEGEHTLCELLRAMEEGPGPDPGATGGESSRFSGIPGLSYRTAGGFVRNVPRQVIPLASSALRLPDRGARVLGGYTMLGRGVDVVETSRGCTFDCSFCSIIEMRGRNFHPYPIDRVLADIADARRHGAEAIFFVDDNITLDVDRFEALCQAIIDAGFDDADYIVQAMTAPIAQHGARLAPLMRKAGFRYVFLGIENILDEDLGFLRARAKNARREKGRTIGNASIEAIAHLHRHGMYVVGGLIVGNPSDTRESIEANLEFARRYVDWPYIQHPTPYPRTPMTRDFRERGLIVDEDVAHYDGTTAVVRSAEMAAEEIEFMRWRAERWMKMKHLPATFLHSPMFVLANGLRMLAHTFAGTTLRSAVGLEEESAVFARFRARRRAERDYIRAEPPGNQPAAREVSDGAGLARC</sequence>
<evidence type="ECO:0000256" key="5">
    <source>
        <dbReference type="ARBA" id="ARBA00022691"/>
    </source>
</evidence>
<dbReference type="PROSITE" id="PS01278">
    <property type="entry name" value="MTTASE_RADICAL"/>
    <property type="match status" value="1"/>
</dbReference>
<dbReference type="EMBL" id="GU260710">
    <property type="protein sequence ID" value="ADC36064.1"/>
    <property type="molecule type" value="Genomic_DNA"/>
</dbReference>
<dbReference type="Pfam" id="PF02310">
    <property type="entry name" value="B12-binding"/>
    <property type="match status" value="1"/>
</dbReference>
<feature type="domain" description="B12-binding" evidence="10">
    <location>
        <begin position="1"/>
        <end position="142"/>
    </location>
</feature>
<evidence type="ECO:0000256" key="7">
    <source>
        <dbReference type="ARBA" id="ARBA00023004"/>
    </source>
</evidence>
<evidence type="ECO:0000256" key="1">
    <source>
        <dbReference type="ARBA" id="ARBA00001966"/>
    </source>
</evidence>
<dbReference type="InterPro" id="IPR034466">
    <property type="entry name" value="Methyltransferase_Class_B"/>
</dbReference>
<dbReference type="CDD" id="cd01335">
    <property type="entry name" value="Radical_SAM"/>
    <property type="match status" value="1"/>
</dbReference>
<dbReference type="InterPro" id="IPR058240">
    <property type="entry name" value="rSAM_sf"/>
</dbReference>
<dbReference type="PROSITE" id="PS51332">
    <property type="entry name" value="B12_BINDING"/>
    <property type="match status" value="1"/>
</dbReference>